<comment type="caution">
    <text evidence="1">The sequence shown here is derived from an EMBL/GenBank/DDBJ whole genome shotgun (WGS) entry which is preliminary data.</text>
</comment>
<name>A0A318S0F5_9DEIO</name>
<evidence type="ECO:0000313" key="2">
    <source>
        <dbReference type="Proteomes" id="UP000248326"/>
    </source>
</evidence>
<sequence length="57" mass="6405">MPLNLKRIAAGECASLLFECLQAQHEAVGVKTCQVTTPVFYFIVVLMQRQAHRESAR</sequence>
<organism evidence="1 2">
    <name type="scientific">Deinococcus yavapaiensis KR-236</name>
    <dbReference type="NCBI Taxonomy" id="694435"/>
    <lineage>
        <taxon>Bacteria</taxon>
        <taxon>Thermotogati</taxon>
        <taxon>Deinococcota</taxon>
        <taxon>Deinococci</taxon>
        <taxon>Deinococcales</taxon>
        <taxon>Deinococcaceae</taxon>
        <taxon>Deinococcus</taxon>
    </lineage>
</organism>
<keyword evidence="2" id="KW-1185">Reference proteome</keyword>
<accession>A0A318S0F5</accession>
<reference evidence="1 2" key="1">
    <citation type="submission" date="2018-06" db="EMBL/GenBank/DDBJ databases">
        <title>Genomic Encyclopedia of Type Strains, Phase IV (KMG-IV): sequencing the most valuable type-strain genomes for metagenomic binning, comparative biology and taxonomic classification.</title>
        <authorList>
            <person name="Goeker M."/>
        </authorList>
    </citation>
    <scope>NUCLEOTIDE SEQUENCE [LARGE SCALE GENOMIC DNA]</scope>
    <source>
        <strain evidence="1 2">DSM 18048</strain>
    </source>
</reference>
<dbReference type="AlphaFoldDB" id="A0A318S0F5"/>
<dbReference type="Proteomes" id="UP000248326">
    <property type="component" value="Unassembled WGS sequence"/>
</dbReference>
<protein>
    <submittedName>
        <fullName evidence="1">Uncharacterized protein</fullName>
    </submittedName>
</protein>
<dbReference type="EMBL" id="QJSX01000018">
    <property type="protein sequence ID" value="PYE50475.1"/>
    <property type="molecule type" value="Genomic_DNA"/>
</dbReference>
<gene>
    <name evidence="1" type="ORF">DES52_11892</name>
</gene>
<proteinExistence type="predicted"/>
<evidence type="ECO:0000313" key="1">
    <source>
        <dbReference type="EMBL" id="PYE50475.1"/>
    </source>
</evidence>